<evidence type="ECO:0000313" key="1">
    <source>
        <dbReference type="EMBL" id="VDP91532.1"/>
    </source>
</evidence>
<accession>A0A183B4X5</accession>
<dbReference type="EMBL" id="UZAN01057121">
    <property type="protein sequence ID" value="VDP91532.1"/>
    <property type="molecule type" value="Genomic_DNA"/>
</dbReference>
<dbReference type="Proteomes" id="UP000272942">
    <property type="component" value="Unassembled WGS sequence"/>
</dbReference>
<sequence length="235" mass="27119">MFHEKYRRLILNRSFVKKYATKNNSGVQKPDQPEPKRNAQTKVLSNTNRAGSLMLPAETVSYKICIKPPLLQLNDPKQFTIELFGSKNSWTQPITVIRHDPGEEMSYVWVEHKPIGNLKAMRLLLANENKSGTPNFRWTEVTVQRMLKGTEIAQLLTKPQYYTLIPDVLRNRWTKSLSVQRARACEVGQIDVHKISLPVAQRHVFRRQSDESPIGSVVKPKLYDLIIKPVYVRIT</sequence>
<name>A0A183B4X5_9TREM</name>
<organism evidence="3">
    <name type="scientific">Echinostoma caproni</name>
    <dbReference type="NCBI Taxonomy" id="27848"/>
    <lineage>
        <taxon>Eukaryota</taxon>
        <taxon>Metazoa</taxon>
        <taxon>Spiralia</taxon>
        <taxon>Lophotrochozoa</taxon>
        <taxon>Platyhelminthes</taxon>
        <taxon>Trematoda</taxon>
        <taxon>Digenea</taxon>
        <taxon>Plagiorchiida</taxon>
        <taxon>Echinostomata</taxon>
        <taxon>Echinostomatoidea</taxon>
        <taxon>Echinostomatidae</taxon>
        <taxon>Echinostoma</taxon>
    </lineage>
</organism>
<evidence type="ECO:0000313" key="3">
    <source>
        <dbReference type="WBParaSite" id="ECPE_0001430001-mRNA-1"/>
    </source>
</evidence>
<reference evidence="1 2" key="2">
    <citation type="submission" date="2018-11" db="EMBL/GenBank/DDBJ databases">
        <authorList>
            <consortium name="Pathogen Informatics"/>
        </authorList>
    </citation>
    <scope>NUCLEOTIDE SEQUENCE [LARGE SCALE GENOMIC DNA]</scope>
    <source>
        <strain evidence="1 2">Egypt</strain>
    </source>
</reference>
<dbReference type="AlphaFoldDB" id="A0A183B4X5"/>
<reference evidence="3" key="1">
    <citation type="submission" date="2016-06" db="UniProtKB">
        <authorList>
            <consortium name="WormBaseParasite"/>
        </authorList>
    </citation>
    <scope>IDENTIFICATION</scope>
</reference>
<evidence type="ECO:0000313" key="2">
    <source>
        <dbReference type="Proteomes" id="UP000272942"/>
    </source>
</evidence>
<dbReference type="WBParaSite" id="ECPE_0001430001-mRNA-1">
    <property type="protein sequence ID" value="ECPE_0001430001-mRNA-1"/>
    <property type="gene ID" value="ECPE_0001430001"/>
</dbReference>
<keyword evidence="2" id="KW-1185">Reference proteome</keyword>
<gene>
    <name evidence="1" type="ORF">ECPE_LOCUS14260</name>
</gene>
<protein>
    <submittedName>
        <fullName evidence="3">39S ribosomal protein L9, mitochondrial</fullName>
    </submittedName>
</protein>
<dbReference type="OrthoDB" id="6237535at2759"/>
<proteinExistence type="predicted"/>